<sequence>MENGNLASSAYGKKQLAQCVQMLKRQKQKMEGYYMSDVIRRLRIGEKSMIRLMDMKMLIPEKIVVHRNGKKHYLFSKMQIDAFAKNYCTIEEAAKRFKIPNSRIRKWFYQGRLQDVAQGHCRSYLFKTIEIKKTNK</sequence>
<keyword evidence="2" id="KW-1185">Reference proteome</keyword>
<evidence type="ECO:0000313" key="1">
    <source>
        <dbReference type="EMBL" id="MDG0789932.1"/>
    </source>
</evidence>
<dbReference type="RefSeq" id="WP_277563819.1">
    <property type="nucleotide sequence ID" value="NZ_JAPDHZ010000002.1"/>
</dbReference>
<proteinExistence type="predicted"/>
<comment type="caution">
    <text evidence="1">The sequence shown here is derived from an EMBL/GenBank/DDBJ whole genome shotgun (WGS) entry which is preliminary data.</text>
</comment>
<dbReference type="EMBL" id="JAPDHZ010000002">
    <property type="protein sequence ID" value="MDG0789932.1"/>
    <property type="molecule type" value="Genomic_DNA"/>
</dbReference>
<protein>
    <submittedName>
        <fullName evidence="1">Helix-turn-helix domain-containing protein</fullName>
    </submittedName>
</protein>
<accession>A0A9X4KH12</accession>
<gene>
    <name evidence="1" type="ORF">OMP38_03010</name>
</gene>
<dbReference type="AlphaFoldDB" id="A0A9X4KH12"/>
<dbReference type="SUPFAM" id="SSF64496">
    <property type="entry name" value="DNA-binding domain of intron-encoded endonucleases"/>
    <property type="match status" value="1"/>
</dbReference>
<evidence type="ECO:0000313" key="2">
    <source>
        <dbReference type="Proteomes" id="UP001153387"/>
    </source>
</evidence>
<organism evidence="1 2">
    <name type="scientific">Cohnella ginsengisoli</name>
    <dbReference type="NCBI Taxonomy" id="425004"/>
    <lineage>
        <taxon>Bacteria</taxon>
        <taxon>Bacillati</taxon>
        <taxon>Bacillota</taxon>
        <taxon>Bacilli</taxon>
        <taxon>Bacillales</taxon>
        <taxon>Paenibacillaceae</taxon>
        <taxon>Cohnella</taxon>
    </lineage>
</organism>
<reference evidence="1 2" key="1">
    <citation type="submission" date="2022-10" db="EMBL/GenBank/DDBJ databases">
        <title>Comparative genomic analysis of Cohnella hashimotonis sp. nov., isolated from the International Space Station.</title>
        <authorList>
            <person name="Simpson A."/>
            <person name="Venkateswaran K."/>
        </authorList>
    </citation>
    <scope>NUCLEOTIDE SEQUENCE [LARGE SCALE GENOMIC DNA]</scope>
    <source>
        <strain evidence="1 2">DSM 18997</strain>
    </source>
</reference>
<name>A0A9X4KH12_9BACL</name>
<dbReference type="Proteomes" id="UP001153387">
    <property type="component" value="Unassembled WGS sequence"/>
</dbReference>